<dbReference type="CDD" id="cd01450">
    <property type="entry name" value="vWFA_subfamily_ECM"/>
    <property type="match status" value="2"/>
</dbReference>
<dbReference type="InterPro" id="IPR050525">
    <property type="entry name" value="ECM_Assembly_Org"/>
</dbReference>
<name>A0A8J1TW05_OWEFU</name>
<dbReference type="AlphaFoldDB" id="A0A8J1TW05"/>
<reference evidence="1" key="1">
    <citation type="submission" date="2022-03" db="EMBL/GenBank/DDBJ databases">
        <authorList>
            <person name="Martin C."/>
        </authorList>
    </citation>
    <scope>NUCLEOTIDE SEQUENCE</scope>
</reference>
<gene>
    <name evidence="1" type="ORF">OFUS_LOCUS20986</name>
</gene>
<dbReference type="PROSITE" id="PS50234">
    <property type="entry name" value="VWFA"/>
    <property type="match status" value="2"/>
</dbReference>
<dbReference type="InterPro" id="IPR002035">
    <property type="entry name" value="VWF_A"/>
</dbReference>
<comment type="caution">
    <text evidence="1">The sequence shown here is derived from an EMBL/GenBank/DDBJ whole genome shotgun (WGS) entry which is preliminary data.</text>
</comment>
<dbReference type="InterPro" id="IPR036465">
    <property type="entry name" value="vWFA_dom_sf"/>
</dbReference>
<dbReference type="PANTHER" id="PTHR24020">
    <property type="entry name" value="COLLAGEN ALPHA"/>
    <property type="match status" value="1"/>
</dbReference>
<sequence length="429" mass="48240">MERLIAFILLCVLPCYTKAQTVSCMDLLFAVDTSCSVTQDQLDIVRDTMFEIVDRTEFRVSGNRNLVAGLTYSKGSQHEFFFDTYDSKADVLTAIRNFNMTPAGCRTHTFNALKVIQENYYDLMMHGSRAEFRDVIVVFTDGMTYPNRKQKKTKEYAAMLKAMNPGVKVFVVQLDNIENNDGLDEFRMIASDPFSDHNVLLEDAEQAAEDLFSLLPKDCVEEEIKCEAVVDVVLVMDRSNSIEIDDLKLLVDFFRELASQFDIDTNVARFAAISYNNAVYKHFPLSGPTAHHDRRSTINWIVEGIPLTTDKNTRTDLALVNATEILDTEGREGVRKIIFLATDGNTIKAKHAPDTIEAAKAAKRKGYQIFCVGLPNNNGRTNGIDEWRQVASKPLATHLFTDLEDFASLRNIVADLTQSACAGVFETEE</sequence>
<dbReference type="Gene3D" id="3.40.50.410">
    <property type="entry name" value="von Willebrand factor, type A domain"/>
    <property type="match status" value="2"/>
</dbReference>
<organism evidence="1 2">
    <name type="scientific">Owenia fusiformis</name>
    <name type="common">Polychaete worm</name>
    <dbReference type="NCBI Taxonomy" id="6347"/>
    <lineage>
        <taxon>Eukaryota</taxon>
        <taxon>Metazoa</taxon>
        <taxon>Spiralia</taxon>
        <taxon>Lophotrochozoa</taxon>
        <taxon>Annelida</taxon>
        <taxon>Polychaeta</taxon>
        <taxon>Sedentaria</taxon>
        <taxon>Canalipalpata</taxon>
        <taxon>Sabellida</taxon>
        <taxon>Oweniida</taxon>
        <taxon>Oweniidae</taxon>
        <taxon>Owenia</taxon>
    </lineage>
</organism>
<dbReference type="EMBL" id="CAIIXF020000010">
    <property type="protein sequence ID" value="CAH1796595.1"/>
    <property type="molecule type" value="Genomic_DNA"/>
</dbReference>
<protein>
    <submittedName>
        <fullName evidence="1">Uncharacterized protein</fullName>
    </submittedName>
</protein>
<dbReference type="Pfam" id="PF00092">
    <property type="entry name" value="VWA"/>
    <property type="match status" value="2"/>
</dbReference>
<evidence type="ECO:0000313" key="1">
    <source>
        <dbReference type="EMBL" id="CAH1796595.1"/>
    </source>
</evidence>
<accession>A0A8J1TW05</accession>
<dbReference type="SMART" id="SM00327">
    <property type="entry name" value="VWA"/>
    <property type="match status" value="2"/>
</dbReference>
<dbReference type="SUPFAM" id="SSF53300">
    <property type="entry name" value="vWA-like"/>
    <property type="match status" value="2"/>
</dbReference>
<evidence type="ECO:0000313" key="2">
    <source>
        <dbReference type="Proteomes" id="UP000749559"/>
    </source>
</evidence>
<dbReference type="OrthoDB" id="6132182at2759"/>
<dbReference type="Proteomes" id="UP000749559">
    <property type="component" value="Unassembled WGS sequence"/>
</dbReference>
<proteinExistence type="predicted"/>
<keyword evidence="2" id="KW-1185">Reference proteome</keyword>
<dbReference type="PANTHER" id="PTHR24020:SF20">
    <property type="entry name" value="PH DOMAIN-CONTAINING PROTEIN"/>
    <property type="match status" value="1"/>
</dbReference>